<dbReference type="RefSeq" id="WP_011679279.1">
    <property type="nucleotide sequence ID" value="NZ_BBPK01000006.1"/>
</dbReference>
<evidence type="ECO:0000313" key="9">
    <source>
        <dbReference type="Proteomes" id="UP000469952"/>
    </source>
</evidence>
<dbReference type="Proteomes" id="UP000469952">
    <property type="component" value="Unassembled WGS sequence"/>
</dbReference>
<comment type="caution">
    <text evidence="8">The sequence shown here is derived from an EMBL/GenBank/DDBJ whole genome shotgun (WGS) entry which is preliminary data.</text>
</comment>
<gene>
    <name evidence="8" type="ORF">GFV13_02845</name>
</gene>
<dbReference type="GeneID" id="29577001"/>
<feature type="transmembrane region" description="Helical" evidence="7">
    <location>
        <begin position="7"/>
        <end position="25"/>
    </location>
</feature>
<keyword evidence="7" id="KW-0812">Transmembrane</keyword>
<evidence type="ECO:0000256" key="1">
    <source>
        <dbReference type="ARBA" id="ARBA00004635"/>
    </source>
</evidence>
<proteinExistence type="inferred from homology"/>
<dbReference type="EMBL" id="WIPA01000003">
    <property type="protein sequence ID" value="MQR26235.1"/>
    <property type="molecule type" value="Genomic_DNA"/>
</dbReference>
<comment type="subcellular location">
    <subcellularLocation>
        <location evidence="1">Membrane</location>
        <topology evidence="1">Lipid-anchor</topology>
    </subcellularLocation>
</comment>
<dbReference type="InterPro" id="IPR004872">
    <property type="entry name" value="Lipoprotein_NlpA"/>
</dbReference>
<evidence type="ECO:0000256" key="6">
    <source>
        <dbReference type="PIRNR" id="PIRNR002854"/>
    </source>
</evidence>
<keyword evidence="5 6" id="KW-0449">Lipoprotein</keyword>
<sequence length="280" mass="30823">MSKKKNYIIAGVAVVVIAGAAYLSFGGQGKTESKTVTIGVMAGSKAEDEIWASTIKTAKDKYGITLKTKKFTDYSQPNKALADGDIDLNAFQNYPFLKNWNKTYKTNIVSIGDTWTTPLRIYSTSYKKISEFKSGDQILVANDVTNENRGIHLLAEAGLIKIKDTDTATPKDITSNPKNLTITPVDASQTAKSLDDSKVAGAVVNTNYAVSANLDVNSAIYVEGLNKETEQYFNFIAANKKDKDNETYKKVVKSLQTDKTKKLVKKYYGSAEVTVWDYNK</sequence>
<dbReference type="AlphaFoldDB" id="A0A222YC99"/>
<keyword evidence="2" id="KW-0732">Signal</keyword>
<protein>
    <recommendedName>
        <fullName evidence="6">Lipoprotein</fullName>
    </recommendedName>
</protein>
<dbReference type="OrthoDB" id="9812878at2"/>
<dbReference type="GO" id="GO:0016020">
    <property type="term" value="C:membrane"/>
    <property type="evidence" value="ECO:0007669"/>
    <property type="project" value="UniProtKB-SubCell"/>
</dbReference>
<organism evidence="8 9">
    <name type="scientific">Leuconostoc mesenteroides</name>
    <dbReference type="NCBI Taxonomy" id="1245"/>
    <lineage>
        <taxon>Bacteria</taxon>
        <taxon>Bacillati</taxon>
        <taxon>Bacillota</taxon>
        <taxon>Bacilli</taxon>
        <taxon>Lactobacillales</taxon>
        <taxon>Lactobacillaceae</taxon>
        <taxon>Leuconostoc</taxon>
    </lineage>
</organism>
<keyword evidence="7" id="KW-1133">Transmembrane helix</keyword>
<accession>A0A222YC99</accession>
<keyword evidence="3 7" id="KW-0472">Membrane</keyword>
<evidence type="ECO:0000313" key="8">
    <source>
        <dbReference type="EMBL" id="MQR26235.1"/>
    </source>
</evidence>
<dbReference type="OMA" id="QTKPYLD"/>
<dbReference type="PANTHER" id="PTHR30429:SF0">
    <property type="entry name" value="METHIONINE-BINDING LIPOPROTEIN METQ"/>
    <property type="match status" value="1"/>
</dbReference>
<keyword evidence="4" id="KW-0564">Palmitate</keyword>
<evidence type="ECO:0000256" key="7">
    <source>
        <dbReference type="SAM" id="Phobius"/>
    </source>
</evidence>
<evidence type="ECO:0000256" key="2">
    <source>
        <dbReference type="ARBA" id="ARBA00022729"/>
    </source>
</evidence>
<evidence type="ECO:0000256" key="5">
    <source>
        <dbReference type="ARBA" id="ARBA00023288"/>
    </source>
</evidence>
<comment type="similarity">
    <text evidence="6">Belongs to the nlpA lipoprotein family.</text>
</comment>
<dbReference type="STRING" id="1245.ARA02_02055"/>
<dbReference type="Gene3D" id="3.40.190.10">
    <property type="entry name" value="Periplasmic binding protein-like II"/>
    <property type="match status" value="2"/>
</dbReference>
<reference evidence="8 9" key="1">
    <citation type="submission" date="2019-10" db="EMBL/GenBank/DDBJ databases">
        <title>WGS of Leuconostoc mesenteroides.</title>
        <authorList>
            <person name="Melo Bolivar J."/>
            <person name="Marino-Ramirez L."/>
            <person name="Villamil Diaz L.M."/>
        </authorList>
    </citation>
    <scope>NUCLEOTIDE SEQUENCE [LARGE SCALE GENOMIC DNA]</scope>
    <source>
        <strain evidence="8 9">M11</strain>
    </source>
</reference>
<name>A0A222YC99_LEUME</name>
<dbReference type="PIRSF" id="PIRSF002854">
    <property type="entry name" value="MetQ"/>
    <property type="match status" value="1"/>
</dbReference>
<evidence type="ECO:0000256" key="4">
    <source>
        <dbReference type="ARBA" id="ARBA00023139"/>
    </source>
</evidence>
<dbReference type="SUPFAM" id="SSF53850">
    <property type="entry name" value="Periplasmic binding protein-like II"/>
    <property type="match status" value="1"/>
</dbReference>
<dbReference type="PANTHER" id="PTHR30429">
    <property type="entry name" value="D-METHIONINE-BINDING LIPOPROTEIN METQ"/>
    <property type="match status" value="1"/>
</dbReference>
<dbReference type="Pfam" id="PF03180">
    <property type="entry name" value="Lipoprotein_9"/>
    <property type="match status" value="1"/>
</dbReference>
<evidence type="ECO:0000256" key="3">
    <source>
        <dbReference type="ARBA" id="ARBA00023136"/>
    </source>
</evidence>